<protein>
    <recommendedName>
        <fullName evidence="5">Velvet domain-containing protein</fullName>
    </recommendedName>
</protein>
<dbReference type="InterPro" id="IPR038491">
    <property type="entry name" value="Velvet_dom_sf"/>
</dbReference>
<dbReference type="EMBL" id="JAEPRC010000477">
    <property type="protein sequence ID" value="KAG2196430.1"/>
    <property type="molecule type" value="Genomic_DNA"/>
</dbReference>
<keyword evidence="4" id="KW-0539">Nucleus</keyword>
<comment type="caution">
    <text evidence="6">The sequence shown here is derived from an EMBL/GenBank/DDBJ whole genome shotgun (WGS) entry which is preliminary data.</text>
</comment>
<dbReference type="InterPro" id="IPR021740">
    <property type="entry name" value="Velvet"/>
</dbReference>
<dbReference type="OrthoDB" id="5599552at2759"/>
<evidence type="ECO:0000256" key="2">
    <source>
        <dbReference type="ARBA" id="ARBA00023015"/>
    </source>
</evidence>
<dbReference type="PROSITE" id="PS51821">
    <property type="entry name" value="VELVET"/>
    <property type="match status" value="1"/>
</dbReference>
<evidence type="ECO:0000313" key="6">
    <source>
        <dbReference type="EMBL" id="KAG2196430.1"/>
    </source>
</evidence>
<feature type="domain" description="Velvet" evidence="5">
    <location>
        <begin position="88"/>
        <end position="261"/>
    </location>
</feature>
<accession>A0A8H7UUS8</accession>
<dbReference type="Gene3D" id="2.60.40.3960">
    <property type="entry name" value="Velvet domain"/>
    <property type="match status" value="1"/>
</dbReference>
<dbReference type="AlphaFoldDB" id="A0A8H7UUS8"/>
<comment type="subcellular location">
    <subcellularLocation>
        <location evidence="1">Nucleus</location>
    </subcellularLocation>
</comment>
<evidence type="ECO:0000256" key="3">
    <source>
        <dbReference type="ARBA" id="ARBA00023163"/>
    </source>
</evidence>
<dbReference type="InterPro" id="IPR037525">
    <property type="entry name" value="Velvet_dom"/>
</dbReference>
<sequence length="271" mass="30986">MTQNTPPLPPSNLMDGDEFFNNLINYDEEHDDLLLPTNAPIITKPAVTFLEPNTDLSKIKMSNHQNEIFNMNNENLKKMMSDQGQSQPDTNTYRLDIVEQPQQCRMSGYGEKDRRPIDPAPIIRLKVENATLSTQDSIECPFYIMHASLWSVDMTKRHDIIEGTSPHPLRFLIGSLVSSPSLLKDINNDKAYYFAFPDLSIRMTGQYRLQFSLIHLARNKIIQEVLSDPFTVYSAKAYPGMNESSSLSRHLAKQGLKLTVRTQVRPKKEEK</sequence>
<name>A0A8H7UUS8_9FUNG</name>
<dbReference type="PANTHER" id="PTHR33572">
    <property type="entry name" value="SPORE DEVELOPMENT REGULATOR VOSA"/>
    <property type="match status" value="1"/>
</dbReference>
<evidence type="ECO:0000256" key="1">
    <source>
        <dbReference type="ARBA" id="ARBA00004123"/>
    </source>
</evidence>
<evidence type="ECO:0000256" key="4">
    <source>
        <dbReference type="ARBA" id="ARBA00023242"/>
    </source>
</evidence>
<dbReference type="PANTHER" id="PTHR33572:SF3">
    <property type="entry name" value="VELVET COMPLEX SUBUNIT B"/>
    <property type="match status" value="1"/>
</dbReference>
<dbReference type="GO" id="GO:0005634">
    <property type="term" value="C:nucleus"/>
    <property type="evidence" value="ECO:0007669"/>
    <property type="project" value="UniProtKB-SubCell"/>
</dbReference>
<dbReference type="Proteomes" id="UP000650833">
    <property type="component" value="Unassembled WGS sequence"/>
</dbReference>
<gene>
    <name evidence="6" type="ORF">INT46_008664</name>
</gene>
<reference evidence="6" key="1">
    <citation type="submission" date="2020-12" db="EMBL/GenBank/DDBJ databases">
        <title>Metabolic potential, ecology and presence of endohyphal bacteria is reflected in genomic diversity of Mucoromycotina.</title>
        <authorList>
            <person name="Muszewska A."/>
            <person name="Okrasinska A."/>
            <person name="Steczkiewicz K."/>
            <person name="Drgas O."/>
            <person name="Orlowska M."/>
            <person name="Perlinska-Lenart U."/>
            <person name="Aleksandrzak-Piekarczyk T."/>
            <person name="Szatraj K."/>
            <person name="Zielenkiewicz U."/>
            <person name="Pilsyk S."/>
            <person name="Malc E."/>
            <person name="Mieczkowski P."/>
            <person name="Kruszewska J.S."/>
            <person name="Biernat P."/>
            <person name="Pawlowska J."/>
        </authorList>
    </citation>
    <scope>NUCLEOTIDE SEQUENCE</scope>
    <source>
        <strain evidence="6">CBS 226.32</strain>
    </source>
</reference>
<keyword evidence="3" id="KW-0804">Transcription</keyword>
<keyword evidence="7" id="KW-1185">Reference proteome</keyword>
<evidence type="ECO:0000313" key="7">
    <source>
        <dbReference type="Proteomes" id="UP000650833"/>
    </source>
</evidence>
<organism evidence="6 7">
    <name type="scientific">Mucor plumbeus</name>
    <dbReference type="NCBI Taxonomy" id="97098"/>
    <lineage>
        <taxon>Eukaryota</taxon>
        <taxon>Fungi</taxon>
        <taxon>Fungi incertae sedis</taxon>
        <taxon>Mucoromycota</taxon>
        <taxon>Mucoromycotina</taxon>
        <taxon>Mucoromycetes</taxon>
        <taxon>Mucorales</taxon>
        <taxon>Mucorineae</taxon>
        <taxon>Mucoraceae</taxon>
        <taxon>Mucor</taxon>
    </lineage>
</organism>
<evidence type="ECO:0000259" key="5">
    <source>
        <dbReference type="PROSITE" id="PS51821"/>
    </source>
</evidence>
<proteinExistence type="predicted"/>
<dbReference type="Pfam" id="PF11754">
    <property type="entry name" value="Velvet"/>
    <property type="match status" value="2"/>
</dbReference>
<keyword evidence="2" id="KW-0805">Transcription regulation</keyword>